<evidence type="ECO:0000313" key="1">
    <source>
        <dbReference type="EMBL" id="UVC17056.1"/>
    </source>
</evidence>
<evidence type="ECO:0000313" key="2">
    <source>
        <dbReference type="Proteomes" id="UP001058098"/>
    </source>
</evidence>
<protein>
    <recommendedName>
        <fullName evidence="3">Alpha/beta hydrolase</fullName>
    </recommendedName>
</protein>
<name>A0ABY5R0Q1_9HYPH</name>
<reference evidence="1" key="1">
    <citation type="submission" date="2020-09" db="EMBL/GenBank/DDBJ databases">
        <title>Rhizobia associated with sainfoin plants.</title>
        <authorList>
            <person name="Asharfi S."/>
            <person name="Kuzmanovic N."/>
            <person name="Bunk B."/>
            <person name="Sproeer C."/>
            <person name="Becker M."/>
            <person name="Thuenen T."/>
        </authorList>
    </citation>
    <scope>NUCLEOTIDE SEQUENCE</scope>
    <source>
        <strain evidence="1">OM4</strain>
    </source>
</reference>
<dbReference type="InterPro" id="IPR029058">
    <property type="entry name" value="AB_hydrolase_fold"/>
</dbReference>
<gene>
    <name evidence="1" type="ORF">IHQ72_07965</name>
</gene>
<dbReference type="RefSeq" id="WP_258121931.1">
    <property type="nucleotide sequence ID" value="NZ_CP062229.1"/>
</dbReference>
<dbReference type="Proteomes" id="UP001058098">
    <property type="component" value="Chromosome"/>
</dbReference>
<proteinExistence type="predicted"/>
<evidence type="ECO:0008006" key="3">
    <source>
        <dbReference type="Google" id="ProtNLM"/>
    </source>
</evidence>
<sequence>MGKSVSSHQQGLGWLADWPVLKSALDCEARAMVVLLSSGKTRDMNGTTPDAWLMRALTEALAVHGVVCINPRLPLREDGLTNTDEALIALRTDLASKALLEEHTRPVAVLAISLGTQSALALAARRHTASRIDALFLLSGVIENPVAPVGRIRSVDLIYGGRDHVGYLGHGEETLRDIEGPREYGPRSRNNLVTGPSTLSALHILAGAGHGLETAGSIGPNHREAVALLLPLVLHRLGLATPPDSKARKTEEIRS</sequence>
<dbReference type="Gene3D" id="3.40.50.1820">
    <property type="entry name" value="alpha/beta hydrolase"/>
    <property type="match status" value="1"/>
</dbReference>
<organism evidence="1 2">
    <name type="scientific">Mesorhizobium onobrychidis</name>
    <dbReference type="NCBI Taxonomy" id="2775404"/>
    <lineage>
        <taxon>Bacteria</taxon>
        <taxon>Pseudomonadati</taxon>
        <taxon>Pseudomonadota</taxon>
        <taxon>Alphaproteobacteria</taxon>
        <taxon>Hyphomicrobiales</taxon>
        <taxon>Phyllobacteriaceae</taxon>
        <taxon>Mesorhizobium</taxon>
    </lineage>
</organism>
<accession>A0ABY5R0Q1</accession>
<dbReference type="SUPFAM" id="SSF53474">
    <property type="entry name" value="alpha/beta-Hydrolases"/>
    <property type="match status" value="1"/>
</dbReference>
<dbReference type="EMBL" id="CP062229">
    <property type="protein sequence ID" value="UVC17056.1"/>
    <property type="molecule type" value="Genomic_DNA"/>
</dbReference>
<keyword evidence="2" id="KW-1185">Reference proteome</keyword>